<evidence type="ECO:0000313" key="6">
    <source>
        <dbReference type="EMBL" id="CAH2047178.1"/>
    </source>
</evidence>
<dbReference type="Proteomes" id="UP000836841">
    <property type="component" value="Chromosome 2"/>
</dbReference>
<keyword evidence="2" id="KW-0547">Nucleotide-binding</keyword>
<sequence>MIVRQRMAPKKKPQKNQTNNKPVASSIPNSSHKKPSKVPKLLISPEDEERLRQLLLNFRRNSSPVRVPIQTAFSEAQKKKKLLNLYEKLSCEGFLNEQIESALSSLRDGAATFETALDWLCLNYPSHELPLNFSTGSSRFPNTGGSVSVISNSRKDCSVISTSGEDCNECYESTAVQEKQEEEPEVLVRVKGKRDEEDTLSSCQSSQADWIREYMRRLEEEEMESSDDKEVPGPRPFEVIAEDYCSERSDAVKAKRKGDKRGQKEAGLAICKPRKKGIPKAMLEPEFLREQSFEDATETEVTSPMPDDAVCIQLLDDLNLGANPVGSCNSEETQPKALPLSSSGQELVMSDDILEDMELGDLFLEDVPPYEPSPHELLELHKKETKRELCDERNIAKLKGIWKKGQVQKIPKAILHQLCQKSGWEAPKFNKVTGEENNISYTISVMCKSSGCGKTREAGGLVTIKLPHQVEDFESIEDAQNRVAAFALHKLFSDLPVHFAITEPYASLVLTWKQKESLGIQSSEEGRRAKFVDSLLQADNFRPNTSSSGIHKAHPMVDSCVKEIDDLNVIKSNHRAKTGFSMEAECSYLKRKQERNKKIQKYKDMLKTRAALPISDAVGCTKTTSVGLRIEDSSLQATNLKKRFWNR</sequence>
<reference evidence="6 7" key="1">
    <citation type="submission" date="2022-03" db="EMBL/GenBank/DDBJ databases">
        <authorList>
            <person name="Nunn A."/>
            <person name="Chopra R."/>
            <person name="Nunn A."/>
            <person name="Contreras Garrido A."/>
        </authorList>
    </citation>
    <scope>NUCLEOTIDE SEQUENCE [LARGE SCALE GENOMIC DNA]</scope>
</reference>
<keyword evidence="2" id="KW-0347">Helicase</keyword>
<dbReference type="InterPro" id="IPR056890">
    <property type="entry name" value="UBA_DHX29-like"/>
</dbReference>
<protein>
    <submittedName>
        <fullName evidence="6">Uncharacterized protein</fullName>
    </submittedName>
</protein>
<accession>A0AAU9RU34</accession>
<dbReference type="InterPro" id="IPR056328">
    <property type="entry name" value="DSRM_DHX29"/>
</dbReference>
<evidence type="ECO:0000259" key="5">
    <source>
        <dbReference type="Pfam" id="PF24899"/>
    </source>
</evidence>
<proteinExistence type="predicted"/>
<name>A0AAU9RU34_THLAR</name>
<organism evidence="6 7">
    <name type="scientific">Thlaspi arvense</name>
    <name type="common">Field penny-cress</name>
    <dbReference type="NCBI Taxonomy" id="13288"/>
    <lineage>
        <taxon>Eukaryota</taxon>
        <taxon>Viridiplantae</taxon>
        <taxon>Streptophyta</taxon>
        <taxon>Embryophyta</taxon>
        <taxon>Tracheophyta</taxon>
        <taxon>Spermatophyta</taxon>
        <taxon>Magnoliopsida</taxon>
        <taxon>eudicotyledons</taxon>
        <taxon>Gunneridae</taxon>
        <taxon>Pentapetalae</taxon>
        <taxon>rosids</taxon>
        <taxon>malvids</taxon>
        <taxon>Brassicales</taxon>
        <taxon>Brassicaceae</taxon>
        <taxon>Thlaspideae</taxon>
        <taxon>Thlaspi</taxon>
    </lineage>
</organism>
<gene>
    <name evidence="6" type="ORF">TAV2_LOCUS7815</name>
</gene>
<keyword evidence="1" id="KW-0378">Hydrolase</keyword>
<evidence type="ECO:0000256" key="2">
    <source>
        <dbReference type="ARBA" id="ARBA00022806"/>
    </source>
</evidence>
<feature type="domain" description="ATP-dependent RNA helicase DHX29 DSRM-like" evidence="4">
    <location>
        <begin position="409"/>
        <end position="518"/>
    </location>
</feature>
<dbReference type="Pfam" id="PF24899">
    <property type="entry name" value="UBA_DHX29"/>
    <property type="match status" value="1"/>
</dbReference>
<keyword evidence="2" id="KW-0067">ATP-binding</keyword>
<evidence type="ECO:0000313" key="7">
    <source>
        <dbReference type="Proteomes" id="UP000836841"/>
    </source>
</evidence>
<evidence type="ECO:0000256" key="3">
    <source>
        <dbReference type="SAM" id="MobiDB-lite"/>
    </source>
</evidence>
<evidence type="ECO:0000256" key="1">
    <source>
        <dbReference type="ARBA" id="ARBA00022801"/>
    </source>
</evidence>
<dbReference type="AlphaFoldDB" id="A0AAU9RU34"/>
<feature type="domain" description="ATP-dependent RNA helicase DHX29-like UBA" evidence="5">
    <location>
        <begin position="81"/>
        <end position="134"/>
    </location>
</feature>
<evidence type="ECO:0000259" key="4">
    <source>
        <dbReference type="Pfam" id="PF24385"/>
    </source>
</evidence>
<dbReference type="GO" id="GO:0016787">
    <property type="term" value="F:hydrolase activity"/>
    <property type="evidence" value="ECO:0007669"/>
    <property type="project" value="UniProtKB-KW"/>
</dbReference>
<feature type="region of interest" description="Disordered" evidence="3">
    <location>
        <begin position="1"/>
        <end position="43"/>
    </location>
</feature>
<keyword evidence="7" id="KW-1185">Reference proteome</keyword>
<dbReference type="GO" id="GO:0004386">
    <property type="term" value="F:helicase activity"/>
    <property type="evidence" value="ECO:0007669"/>
    <property type="project" value="UniProtKB-KW"/>
</dbReference>
<dbReference type="Gene3D" id="3.30.160.20">
    <property type="match status" value="1"/>
</dbReference>
<dbReference type="Pfam" id="PF24385">
    <property type="entry name" value="DSRM_DHX29"/>
    <property type="match status" value="1"/>
</dbReference>
<dbReference type="SUPFAM" id="SSF54768">
    <property type="entry name" value="dsRNA-binding domain-like"/>
    <property type="match status" value="1"/>
</dbReference>
<dbReference type="EMBL" id="OU466858">
    <property type="protein sequence ID" value="CAH2047178.1"/>
    <property type="molecule type" value="Genomic_DNA"/>
</dbReference>